<evidence type="ECO:0000256" key="6">
    <source>
        <dbReference type="ARBA" id="ARBA00022840"/>
    </source>
</evidence>
<evidence type="ECO:0000256" key="5">
    <source>
        <dbReference type="ARBA" id="ARBA00022777"/>
    </source>
</evidence>
<sequence length="376" mass="41379">MATKWLPVDLELKEVLKKLPLLEVGEAQREGAFREAQLMRKISRNCPFITQFHEVLLCRGGTVLCLIMEYCSGGDLRGEILRRRDEAEGRKFAEDQLLRWAAQIALALQHCHSRGILHRDVKPGNCFFRCPGGALLLGDFGISCDLDEHHLAKTCCGSPLYLSPEIVNQQPYAYASDVWSFGITLYEMAMLVPPFKGSNICQVAFRIVGTEPPPLEPGFSSALAMLIHRLLVKEASNRATLDEALHSAPLAAVAAAVAAEHGLRLEPLAGDSSGGLVERLRRTMPSHCQEEYADDFDEEDESDYGDDFEDASGSDISYAPDFETASDSDDGAARGPELSEEDLRLQVAAELGEEAMAIAESLGVVSFLESLQRHRR</sequence>
<dbReference type="InterPro" id="IPR051131">
    <property type="entry name" value="NEK_Ser/Thr_kinase_NIMA"/>
</dbReference>
<accession>A0A812KVK9</accession>
<feature type="compositionally biased region" description="Acidic residues" evidence="9">
    <location>
        <begin position="294"/>
        <end position="312"/>
    </location>
</feature>
<keyword evidence="3" id="KW-0808">Transferase</keyword>
<dbReference type="EMBL" id="CAJNDS010000791">
    <property type="protein sequence ID" value="CAE7234511.1"/>
    <property type="molecule type" value="Genomic_DNA"/>
</dbReference>
<gene>
    <name evidence="11" type="primary">NEK5</name>
    <name evidence="11" type="ORF">SNAT2548_LOCUS9914</name>
</gene>
<dbReference type="Proteomes" id="UP000604046">
    <property type="component" value="Unassembled WGS sequence"/>
</dbReference>
<comment type="catalytic activity">
    <reaction evidence="7">
        <text>L-threonyl-[protein] + ATP = O-phospho-L-threonyl-[protein] + ADP + H(+)</text>
        <dbReference type="Rhea" id="RHEA:46608"/>
        <dbReference type="Rhea" id="RHEA-COMP:11060"/>
        <dbReference type="Rhea" id="RHEA-COMP:11605"/>
        <dbReference type="ChEBI" id="CHEBI:15378"/>
        <dbReference type="ChEBI" id="CHEBI:30013"/>
        <dbReference type="ChEBI" id="CHEBI:30616"/>
        <dbReference type="ChEBI" id="CHEBI:61977"/>
        <dbReference type="ChEBI" id="CHEBI:456216"/>
        <dbReference type="EC" id="2.7.11.1"/>
    </reaction>
</comment>
<evidence type="ECO:0000256" key="3">
    <source>
        <dbReference type="ARBA" id="ARBA00022679"/>
    </source>
</evidence>
<dbReference type="GO" id="GO:0004674">
    <property type="term" value="F:protein serine/threonine kinase activity"/>
    <property type="evidence" value="ECO:0007669"/>
    <property type="project" value="UniProtKB-KW"/>
</dbReference>
<organism evidence="11 12">
    <name type="scientific">Symbiodinium natans</name>
    <dbReference type="NCBI Taxonomy" id="878477"/>
    <lineage>
        <taxon>Eukaryota</taxon>
        <taxon>Sar</taxon>
        <taxon>Alveolata</taxon>
        <taxon>Dinophyceae</taxon>
        <taxon>Suessiales</taxon>
        <taxon>Symbiodiniaceae</taxon>
        <taxon>Symbiodinium</taxon>
    </lineage>
</organism>
<proteinExistence type="predicted"/>
<dbReference type="AlphaFoldDB" id="A0A812KVK9"/>
<dbReference type="InterPro" id="IPR011009">
    <property type="entry name" value="Kinase-like_dom_sf"/>
</dbReference>
<keyword evidence="2" id="KW-0723">Serine/threonine-protein kinase</keyword>
<evidence type="ECO:0000256" key="2">
    <source>
        <dbReference type="ARBA" id="ARBA00022527"/>
    </source>
</evidence>
<evidence type="ECO:0000256" key="9">
    <source>
        <dbReference type="SAM" id="MobiDB-lite"/>
    </source>
</evidence>
<protein>
    <recommendedName>
        <fullName evidence="1">non-specific serine/threonine protein kinase</fullName>
        <ecNumber evidence="1">2.7.11.1</ecNumber>
    </recommendedName>
</protein>
<dbReference type="Pfam" id="PF00069">
    <property type="entry name" value="Pkinase"/>
    <property type="match status" value="1"/>
</dbReference>
<dbReference type="PROSITE" id="PS00108">
    <property type="entry name" value="PROTEIN_KINASE_ST"/>
    <property type="match status" value="1"/>
</dbReference>
<feature type="domain" description="Protein kinase" evidence="10">
    <location>
        <begin position="1"/>
        <end position="251"/>
    </location>
</feature>
<dbReference type="Gene3D" id="1.10.510.10">
    <property type="entry name" value="Transferase(Phosphotransferase) domain 1"/>
    <property type="match status" value="1"/>
</dbReference>
<evidence type="ECO:0000313" key="12">
    <source>
        <dbReference type="Proteomes" id="UP000604046"/>
    </source>
</evidence>
<comment type="catalytic activity">
    <reaction evidence="8">
        <text>L-seryl-[protein] + ATP = O-phospho-L-seryl-[protein] + ADP + H(+)</text>
        <dbReference type="Rhea" id="RHEA:17989"/>
        <dbReference type="Rhea" id="RHEA-COMP:9863"/>
        <dbReference type="Rhea" id="RHEA-COMP:11604"/>
        <dbReference type="ChEBI" id="CHEBI:15378"/>
        <dbReference type="ChEBI" id="CHEBI:29999"/>
        <dbReference type="ChEBI" id="CHEBI:30616"/>
        <dbReference type="ChEBI" id="CHEBI:83421"/>
        <dbReference type="ChEBI" id="CHEBI:456216"/>
        <dbReference type="EC" id="2.7.11.1"/>
    </reaction>
</comment>
<evidence type="ECO:0000256" key="4">
    <source>
        <dbReference type="ARBA" id="ARBA00022741"/>
    </source>
</evidence>
<dbReference type="SMART" id="SM00220">
    <property type="entry name" value="S_TKc"/>
    <property type="match status" value="1"/>
</dbReference>
<dbReference type="InterPro" id="IPR000719">
    <property type="entry name" value="Prot_kinase_dom"/>
</dbReference>
<feature type="region of interest" description="Disordered" evidence="9">
    <location>
        <begin position="294"/>
        <end position="341"/>
    </location>
</feature>
<evidence type="ECO:0000256" key="7">
    <source>
        <dbReference type="ARBA" id="ARBA00047899"/>
    </source>
</evidence>
<dbReference type="SUPFAM" id="SSF56112">
    <property type="entry name" value="Protein kinase-like (PK-like)"/>
    <property type="match status" value="1"/>
</dbReference>
<reference evidence="11" key="1">
    <citation type="submission" date="2021-02" db="EMBL/GenBank/DDBJ databases">
        <authorList>
            <person name="Dougan E. K."/>
            <person name="Rhodes N."/>
            <person name="Thang M."/>
            <person name="Chan C."/>
        </authorList>
    </citation>
    <scope>NUCLEOTIDE SEQUENCE</scope>
</reference>
<evidence type="ECO:0000259" key="10">
    <source>
        <dbReference type="PROSITE" id="PS50011"/>
    </source>
</evidence>
<keyword evidence="12" id="KW-1185">Reference proteome</keyword>
<evidence type="ECO:0000256" key="1">
    <source>
        <dbReference type="ARBA" id="ARBA00012513"/>
    </source>
</evidence>
<evidence type="ECO:0000256" key="8">
    <source>
        <dbReference type="ARBA" id="ARBA00048679"/>
    </source>
</evidence>
<keyword evidence="6" id="KW-0067">ATP-binding</keyword>
<keyword evidence="4" id="KW-0547">Nucleotide-binding</keyword>
<dbReference type="EC" id="2.7.11.1" evidence="1"/>
<evidence type="ECO:0000313" key="11">
    <source>
        <dbReference type="EMBL" id="CAE7234511.1"/>
    </source>
</evidence>
<dbReference type="PANTHER" id="PTHR44899">
    <property type="entry name" value="CAMK FAMILY PROTEIN KINASE"/>
    <property type="match status" value="1"/>
</dbReference>
<comment type="caution">
    <text evidence="11">The sequence shown here is derived from an EMBL/GenBank/DDBJ whole genome shotgun (WGS) entry which is preliminary data.</text>
</comment>
<dbReference type="OrthoDB" id="248923at2759"/>
<name>A0A812KVK9_9DINO</name>
<dbReference type="PANTHER" id="PTHR44899:SF3">
    <property type="entry name" value="SERINE_THREONINE-PROTEIN KINASE NEK1"/>
    <property type="match status" value="1"/>
</dbReference>
<dbReference type="GO" id="GO:0005524">
    <property type="term" value="F:ATP binding"/>
    <property type="evidence" value="ECO:0007669"/>
    <property type="project" value="UniProtKB-KW"/>
</dbReference>
<dbReference type="InterPro" id="IPR008271">
    <property type="entry name" value="Ser/Thr_kinase_AS"/>
</dbReference>
<keyword evidence="5" id="KW-0418">Kinase</keyword>
<dbReference type="PROSITE" id="PS50011">
    <property type="entry name" value="PROTEIN_KINASE_DOM"/>
    <property type="match status" value="1"/>
</dbReference>